<dbReference type="AlphaFoldDB" id="A0A8J2KTR3"/>
<keyword evidence="3" id="KW-1185">Reference proteome</keyword>
<proteinExistence type="predicted"/>
<comment type="caution">
    <text evidence="2">The sequence shown here is derived from an EMBL/GenBank/DDBJ whole genome shotgun (WGS) entry which is preliminary data.</text>
</comment>
<evidence type="ECO:0000313" key="3">
    <source>
        <dbReference type="Proteomes" id="UP000708208"/>
    </source>
</evidence>
<dbReference type="Proteomes" id="UP000708208">
    <property type="component" value="Unassembled WGS sequence"/>
</dbReference>
<feature type="compositionally biased region" description="Low complexity" evidence="1">
    <location>
        <begin position="82"/>
        <end position="97"/>
    </location>
</feature>
<sequence length="139" mass="16099">MSMNYWLRQYEYLYFPQDQFYPELNEHYDIFRRVNSVTVRDGGIVPVLFAPEDARLERPWTDDVPTTSNQPAPVPYEDTVSPENTIENPPVENPPVEASTVIDYNHGIDSTNEELSLEDAFAFLEELDLVELDQITNVQ</sequence>
<evidence type="ECO:0000313" key="2">
    <source>
        <dbReference type="EMBL" id="CAG7731261.1"/>
    </source>
</evidence>
<evidence type="ECO:0000256" key="1">
    <source>
        <dbReference type="SAM" id="MobiDB-lite"/>
    </source>
</evidence>
<name>A0A8J2KTR3_9HEXA</name>
<organism evidence="2 3">
    <name type="scientific">Allacma fusca</name>
    <dbReference type="NCBI Taxonomy" id="39272"/>
    <lineage>
        <taxon>Eukaryota</taxon>
        <taxon>Metazoa</taxon>
        <taxon>Ecdysozoa</taxon>
        <taxon>Arthropoda</taxon>
        <taxon>Hexapoda</taxon>
        <taxon>Collembola</taxon>
        <taxon>Symphypleona</taxon>
        <taxon>Sminthuridae</taxon>
        <taxon>Allacma</taxon>
    </lineage>
</organism>
<protein>
    <submittedName>
        <fullName evidence="2">Uncharacterized protein</fullName>
    </submittedName>
</protein>
<dbReference type="EMBL" id="CAJVCH010208856">
    <property type="protein sequence ID" value="CAG7731261.1"/>
    <property type="molecule type" value="Genomic_DNA"/>
</dbReference>
<accession>A0A8J2KTR3</accession>
<feature type="region of interest" description="Disordered" evidence="1">
    <location>
        <begin position="58"/>
        <end position="97"/>
    </location>
</feature>
<gene>
    <name evidence="2" type="ORF">AFUS01_LOCUS19865</name>
</gene>
<reference evidence="2" key="1">
    <citation type="submission" date="2021-06" db="EMBL/GenBank/DDBJ databases">
        <authorList>
            <person name="Hodson N. C."/>
            <person name="Mongue J. A."/>
            <person name="Jaron S. K."/>
        </authorList>
    </citation>
    <scope>NUCLEOTIDE SEQUENCE</scope>
</reference>
<feature type="non-terminal residue" evidence="2">
    <location>
        <position position="1"/>
    </location>
</feature>